<evidence type="ECO:0000256" key="5">
    <source>
        <dbReference type="SAM" id="MobiDB-lite"/>
    </source>
</evidence>
<dbReference type="PROSITE" id="PS00079">
    <property type="entry name" value="MULTICOPPER_OXIDASE1"/>
    <property type="match status" value="2"/>
</dbReference>
<dbReference type="InterPro" id="IPR001117">
    <property type="entry name" value="Cu-oxidase_2nd"/>
</dbReference>
<dbReference type="OrthoDB" id="2121828at2759"/>
<gene>
    <name evidence="10" type="primary">FET3_1</name>
    <name evidence="10" type="ORF">GGI15_002843</name>
</gene>
<evidence type="ECO:0000259" key="7">
    <source>
        <dbReference type="Pfam" id="PF00394"/>
    </source>
</evidence>
<dbReference type="InterPro" id="IPR011706">
    <property type="entry name" value="Cu-oxidase_C"/>
</dbReference>
<dbReference type="InterPro" id="IPR033138">
    <property type="entry name" value="Cu_oxidase_CS"/>
</dbReference>
<name>A0A9W8HJB0_9FUNG</name>
<dbReference type="PROSITE" id="PS00080">
    <property type="entry name" value="MULTICOPPER_OXIDASE2"/>
    <property type="match status" value="3"/>
</dbReference>
<feature type="domain" description="Plastocyanin-like" evidence="7">
    <location>
        <begin position="151"/>
        <end position="275"/>
    </location>
</feature>
<reference evidence="10" key="1">
    <citation type="submission" date="2022-07" db="EMBL/GenBank/DDBJ databases">
        <title>Phylogenomic reconstructions and comparative analyses of Kickxellomycotina fungi.</title>
        <authorList>
            <person name="Reynolds N.K."/>
            <person name="Stajich J.E."/>
            <person name="Barry K."/>
            <person name="Grigoriev I.V."/>
            <person name="Crous P."/>
            <person name="Smith M.E."/>
        </authorList>
    </citation>
    <scope>NUCLEOTIDE SEQUENCE</scope>
    <source>
        <strain evidence="10">BCRC 34489</strain>
    </source>
</reference>
<organism evidence="10 11">
    <name type="scientific">Coemansia interrupta</name>
    <dbReference type="NCBI Taxonomy" id="1126814"/>
    <lineage>
        <taxon>Eukaryota</taxon>
        <taxon>Fungi</taxon>
        <taxon>Fungi incertae sedis</taxon>
        <taxon>Zoopagomycota</taxon>
        <taxon>Kickxellomycotina</taxon>
        <taxon>Kickxellomycetes</taxon>
        <taxon>Kickxellales</taxon>
        <taxon>Kickxellaceae</taxon>
        <taxon>Coemansia</taxon>
    </lineage>
</organism>
<comment type="caution">
    <text evidence="10">The sequence shown here is derived from an EMBL/GenBank/DDBJ whole genome shotgun (WGS) entry which is preliminary data.</text>
</comment>
<evidence type="ECO:0000256" key="1">
    <source>
        <dbReference type="ARBA" id="ARBA00010609"/>
    </source>
</evidence>
<evidence type="ECO:0000259" key="9">
    <source>
        <dbReference type="Pfam" id="PF07732"/>
    </source>
</evidence>
<dbReference type="InterPro" id="IPR002355">
    <property type="entry name" value="Cu_oxidase_Cu_BS"/>
</dbReference>
<keyword evidence="3" id="KW-0560">Oxidoreductase</keyword>
<dbReference type="Pfam" id="PF07731">
    <property type="entry name" value="Cu-oxidase_2"/>
    <property type="match status" value="3"/>
</dbReference>
<dbReference type="InterPro" id="IPR011707">
    <property type="entry name" value="Cu-oxidase-like_N"/>
</dbReference>
<feature type="domain" description="Plastocyanin-like" evidence="9">
    <location>
        <begin position="554"/>
        <end position="669"/>
    </location>
</feature>
<feature type="domain" description="Plastocyanin-like" evidence="7">
    <location>
        <begin position="678"/>
        <end position="802"/>
    </location>
</feature>
<evidence type="ECO:0000259" key="8">
    <source>
        <dbReference type="Pfam" id="PF07731"/>
    </source>
</evidence>
<dbReference type="GO" id="GO:0016491">
    <property type="term" value="F:oxidoreductase activity"/>
    <property type="evidence" value="ECO:0007669"/>
    <property type="project" value="UniProtKB-KW"/>
</dbReference>
<feature type="signal peptide" evidence="6">
    <location>
        <begin position="1"/>
        <end position="22"/>
    </location>
</feature>
<dbReference type="Proteomes" id="UP001140172">
    <property type="component" value="Unassembled WGS sequence"/>
</dbReference>
<feature type="domain" description="Plastocyanin-like" evidence="9">
    <location>
        <begin position="1070"/>
        <end position="1180"/>
    </location>
</feature>
<dbReference type="EMBL" id="JANBUM010000169">
    <property type="protein sequence ID" value="KAJ2782645.1"/>
    <property type="molecule type" value="Genomic_DNA"/>
</dbReference>
<keyword evidence="2" id="KW-0479">Metal-binding</keyword>
<evidence type="ECO:0000313" key="10">
    <source>
        <dbReference type="EMBL" id="KAJ2782645.1"/>
    </source>
</evidence>
<dbReference type="Pfam" id="PF07732">
    <property type="entry name" value="Cu-oxidase_3"/>
    <property type="match status" value="3"/>
</dbReference>
<feature type="domain" description="Plastocyanin-like" evidence="8">
    <location>
        <begin position="359"/>
        <end position="504"/>
    </location>
</feature>
<dbReference type="InterPro" id="IPR045087">
    <property type="entry name" value="Cu-oxidase_fam"/>
</dbReference>
<comment type="similarity">
    <text evidence="1">Belongs to the multicopper oxidase family.</text>
</comment>
<feature type="chain" id="PRO_5040758091" evidence="6">
    <location>
        <begin position="23"/>
        <end position="1578"/>
    </location>
</feature>
<dbReference type="PANTHER" id="PTHR11709">
    <property type="entry name" value="MULTI-COPPER OXIDASE"/>
    <property type="match status" value="1"/>
</dbReference>
<evidence type="ECO:0000256" key="6">
    <source>
        <dbReference type="SAM" id="SignalP"/>
    </source>
</evidence>
<sequence length="1578" mass="177226">MYTPIPTLVCLASLLVSQCVWAARVDVHWNVTYIDTDRTGVSQRRSITVNNAYPIPPVHANLGDTLRLHVYNSLDRPTSIHAHGLLQNGTNYMDGAGMVRQCGIPPGESFTYEYHMHQAGTFWLHGHYDHQNSDGLRTPLVVHDGREYDGEYVFFLEDWYKEVFHERLRITTGPGAVFPPPPTFPHALINGVNANLTRPIRFERGRTYRIRVLNIGITEWFRFSIPGHKLRTIEADGVSCDPLPVDGLDLGPGQRYSVLVTAHDSDRFNFNYNVTMYASFVPQIPGLNPRHYQGLVEYRESAPVRHVPEPERFVWADDLHMSAASGEELLPVTRRIDLTLGGSPFTNGQTLDIINNITYTEPRIPTLYSAHSLGRLAFNESLYGPQTHAIVLNHLEYVEVTLRNPNTLPHPMHIHGHTFQVFESGPQEIRAPPGVSEAPAERLDQSIRSFAGKVPMSRDTVVVPSGRYVRIRFRADNPGTWLLHCHLDIHMAMGMVMTFVEAPDVLQKTQAIPERMKDMCRRQGLSVTGNGAGHEGFDLSGLPKPPTMHGDWDVGYVTVNRDGFNTRRAIGANGALPIPPIRATVGDTLHLNVRNSLDVTTAIHAHGLFQRGTNYMDGPAGVTQCGIPPGDRFTYVYEIEQTGTYWIHGHDHHQNSDGLRAPLVVYDREAPPYEYKDDILFSVEDWYREEFAERERQTLDPTASFPPPHGYGFGLINGFDGNNTKPLYFEPGNTYRLRFVNMGTLTSFQFSMPGHRMRVIEIDGEYTEPNEVDGINIAPAQRYSVLIDARETNQFNYQYNITMYAEFIPPKQGLTPRVYLGDVIYKEGAPFRNLHTSSGGDHFDFANDIMLASLSGEPELPVDRSLEFAIGNNIYSTGQHLDHFNNITYAAPIVPTLYTALSMGQQAMDPRVYGVQPHITVLNHMEVVEITIHNPNTMPHPLHLHGHVFQIIEYGLAKADFPIPDKYKDIQTIRYTGSVPAKRDTMSIPTFNYIKLRFRADNPGVWFFHCHLDIHNAMGMAMTFVEAPDVLQRTQRVPSQMLDMCRRQGIPTEGNAAGNWGLDMTGYVSVNRVNQNTFDAIGVNGQLPIPPVYAAVGDTLVLDVHNSLNVTTTIHAHGIFQNGTSYMDGPAMVTQCGIPPGGSFTYRFSLMQSGTYWLHGHDRHQNADGLRTPLVIYDRHSPYDYDDEHMFVFEDWYTNSFEYQLNRTLDITQPPPPRSNGFGLINGYNGNDTAPISFHPGRTYRIRLINMSTNQWFQFSLPGHRMFIIETDGEYTELTEADGIELSPAQRYSVLVTAHDSRNFNYQYKVTMNTDLNPPIPGAVIPVFHGLVEYHRDSPLRAASEFAQKPTFVNDITINSLQMDPPLPVDRSISMALGNNLFSTGQRLYHFDGIVYSTPKVPSIFTALTMGELAMDSRVYGPQTHAVVLNHLEVVEFIVHNPTSQAHPIHFHGRSFQVYGFGPADNDPLANTTIAPVVYNSVSPLRRDVVVIPGHHHAKLRFRADNPGIWLLHCHIDLHSAMGMVLTIVEAPDVLQRRSDIPEDVVQLCQSQNIPTEGNAAGNWGLDMTGLPTPPTIA</sequence>
<feature type="region of interest" description="Disordered" evidence="5">
    <location>
        <begin position="1559"/>
        <end position="1578"/>
    </location>
</feature>
<dbReference type="GO" id="GO:0005507">
    <property type="term" value="F:copper ion binding"/>
    <property type="evidence" value="ECO:0007669"/>
    <property type="project" value="InterPro"/>
</dbReference>
<proteinExistence type="inferred from homology"/>
<feature type="domain" description="Plastocyanin-like" evidence="8">
    <location>
        <begin position="891"/>
        <end position="1029"/>
    </location>
</feature>
<evidence type="ECO:0000256" key="2">
    <source>
        <dbReference type="ARBA" id="ARBA00022723"/>
    </source>
</evidence>
<feature type="domain" description="Plastocyanin-like" evidence="8">
    <location>
        <begin position="1398"/>
        <end position="1533"/>
    </location>
</feature>
<accession>A0A9W8HJB0</accession>
<protein>
    <submittedName>
        <fullName evidence="10">Ferroxidase fet3</fullName>
    </submittedName>
</protein>
<dbReference type="PANTHER" id="PTHR11709:SF361">
    <property type="entry name" value="IRON TRANSPORT MULTICOPPER OXIDASE FET3"/>
    <property type="match status" value="1"/>
</dbReference>
<dbReference type="InterPro" id="IPR008972">
    <property type="entry name" value="Cupredoxin"/>
</dbReference>
<keyword evidence="11" id="KW-1185">Reference proteome</keyword>
<dbReference type="Gene3D" id="2.60.40.420">
    <property type="entry name" value="Cupredoxins - blue copper proteins"/>
    <property type="match status" value="9"/>
</dbReference>
<evidence type="ECO:0000256" key="3">
    <source>
        <dbReference type="ARBA" id="ARBA00023002"/>
    </source>
</evidence>
<evidence type="ECO:0000256" key="4">
    <source>
        <dbReference type="ARBA" id="ARBA00023008"/>
    </source>
</evidence>
<keyword evidence="4" id="KW-0186">Copper</keyword>
<keyword evidence="6" id="KW-0732">Signal</keyword>
<dbReference type="Pfam" id="PF00394">
    <property type="entry name" value="Cu-oxidase"/>
    <property type="match status" value="3"/>
</dbReference>
<feature type="domain" description="Plastocyanin-like" evidence="7">
    <location>
        <begin position="1188"/>
        <end position="1317"/>
    </location>
</feature>
<feature type="domain" description="Plastocyanin-like" evidence="9">
    <location>
        <begin position="31"/>
        <end position="145"/>
    </location>
</feature>
<evidence type="ECO:0000313" key="11">
    <source>
        <dbReference type="Proteomes" id="UP001140172"/>
    </source>
</evidence>
<dbReference type="SUPFAM" id="SSF49503">
    <property type="entry name" value="Cupredoxins"/>
    <property type="match status" value="9"/>
</dbReference>